<dbReference type="InterPro" id="IPR004919">
    <property type="entry name" value="GmrSD_N"/>
</dbReference>
<feature type="domain" description="GmrSD restriction endonucleases N-terminal" evidence="1">
    <location>
        <begin position="14"/>
        <end position="145"/>
    </location>
</feature>
<dbReference type="PANTHER" id="PTHR39639:SF1">
    <property type="entry name" value="DUF262 DOMAIN-CONTAINING PROTEIN"/>
    <property type="match status" value="1"/>
</dbReference>
<dbReference type="Proteomes" id="UP000244892">
    <property type="component" value="Chromosome"/>
</dbReference>
<organism evidence="2 3">
    <name type="scientific">Aquabacterium olei</name>
    <dbReference type="NCBI Taxonomy" id="1296669"/>
    <lineage>
        <taxon>Bacteria</taxon>
        <taxon>Pseudomonadati</taxon>
        <taxon>Pseudomonadota</taxon>
        <taxon>Betaproteobacteria</taxon>
        <taxon>Burkholderiales</taxon>
        <taxon>Aquabacterium</taxon>
    </lineage>
</organism>
<keyword evidence="3" id="KW-1185">Reference proteome</keyword>
<reference evidence="2 3" key="1">
    <citation type="submission" date="2018-05" db="EMBL/GenBank/DDBJ databases">
        <title>complete genome sequence of Aquabacterium olei NBRC 110486.</title>
        <authorList>
            <person name="Tang B."/>
            <person name="Chang J."/>
            <person name="Zhang L."/>
            <person name="Yang H."/>
        </authorList>
    </citation>
    <scope>NUCLEOTIDE SEQUENCE [LARGE SCALE GENOMIC DNA]</scope>
    <source>
        <strain evidence="2 3">NBRC 110486</strain>
    </source>
</reference>
<dbReference type="AlphaFoldDB" id="A0A2U8FVE8"/>
<protein>
    <submittedName>
        <fullName evidence="2">DUF262 domain-containing protein</fullName>
    </submittedName>
</protein>
<name>A0A2U8FVE8_9BURK</name>
<dbReference type="PANTHER" id="PTHR39639">
    <property type="entry name" value="CHROMOSOME 16, WHOLE GENOME SHOTGUN SEQUENCE"/>
    <property type="match status" value="1"/>
</dbReference>
<accession>A0A2U8FVE8</accession>
<dbReference type="EMBL" id="CP029210">
    <property type="protein sequence ID" value="AWI55049.1"/>
    <property type="molecule type" value="Genomic_DNA"/>
</dbReference>
<dbReference type="Pfam" id="PF03235">
    <property type="entry name" value="GmrSD_N"/>
    <property type="match status" value="1"/>
</dbReference>
<proteinExistence type="predicted"/>
<evidence type="ECO:0000313" key="3">
    <source>
        <dbReference type="Proteomes" id="UP000244892"/>
    </source>
</evidence>
<sequence>MLKPDSKGKAAIDLAPDFQRRQRWDAVKQSALIESFLMNVPVPPIYLAENSYGQYSVVDGKQRLTAIHAFMAEKLKLKGLETFGELEGYDFESLPEDLRNALNIRPYVRVVTLLKQSDPNLKFEVFTRLNRGGEPMLPQELRKVAYRGEFSDLIYKLSDQPFLRSQLKIENDKSPAYVQMADAEYVLRFFALSESWKHFSGSLRDELDACMVRNMNASESVLEALKEKFLRALGACQEIWGDHAFQRFTGAGWRDQFLAGVYDAEMLAVNELTEVELIAAKSKRAEVLKTTSDLFLDVTFERIVRQGTNTPSFVRDRVSRILAALRES</sequence>
<evidence type="ECO:0000313" key="2">
    <source>
        <dbReference type="EMBL" id="AWI55049.1"/>
    </source>
</evidence>
<evidence type="ECO:0000259" key="1">
    <source>
        <dbReference type="Pfam" id="PF03235"/>
    </source>
</evidence>
<dbReference type="OrthoDB" id="3654724at2"/>
<gene>
    <name evidence="2" type="ORF">DEH84_02595</name>
</gene>
<dbReference type="KEGG" id="aon:DEH84_02595"/>